<reference evidence="1 2" key="1">
    <citation type="journal article" date="2015" name="Nature">
        <title>rRNA introns, odd ribosomes, and small enigmatic genomes across a large radiation of phyla.</title>
        <authorList>
            <person name="Brown C.T."/>
            <person name="Hug L.A."/>
            <person name="Thomas B.C."/>
            <person name="Sharon I."/>
            <person name="Castelle C.J."/>
            <person name="Singh A."/>
            <person name="Wilkins M.J."/>
            <person name="Williams K.H."/>
            <person name="Banfield J.F."/>
        </authorList>
    </citation>
    <scope>NUCLEOTIDE SEQUENCE [LARGE SCALE GENOMIC DNA]</scope>
</reference>
<dbReference type="AlphaFoldDB" id="A0A0G0BL10"/>
<dbReference type="Gene3D" id="3.40.50.1000">
    <property type="entry name" value="HAD superfamily/HAD-like"/>
    <property type="match status" value="1"/>
</dbReference>
<organism evidence="1 2">
    <name type="scientific">candidate division CPR3 bacterium GW2011_GWF2_35_18</name>
    <dbReference type="NCBI Taxonomy" id="1618350"/>
    <lineage>
        <taxon>Bacteria</taxon>
        <taxon>Bacteria division CPR3</taxon>
    </lineage>
</organism>
<dbReference type="PRINTS" id="PR00413">
    <property type="entry name" value="HADHALOGNASE"/>
</dbReference>
<dbReference type="PANTHER" id="PTHR43611:SF3">
    <property type="entry name" value="FLAVIN MONONUCLEOTIDE HYDROLASE 1, CHLOROPLATIC"/>
    <property type="match status" value="1"/>
</dbReference>
<dbReference type="InterPro" id="IPR023214">
    <property type="entry name" value="HAD_sf"/>
</dbReference>
<dbReference type="PANTHER" id="PTHR43611">
    <property type="entry name" value="ALPHA-D-GLUCOSE 1-PHOSPHATE PHOSPHATASE"/>
    <property type="match status" value="1"/>
</dbReference>
<name>A0A0G0BL10_UNCC3</name>
<dbReference type="Pfam" id="PF13419">
    <property type="entry name" value="HAD_2"/>
    <property type="match status" value="1"/>
</dbReference>
<keyword evidence="1" id="KW-0378">Hydrolase</keyword>
<dbReference type="InterPro" id="IPR041492">
    <property type="entry name" value="HAD_2"/>
</dbReference>
<comment type="caution">
    <text evidence="1">The sequence shown here is derived from an EMBL/GenBank/DDBJ whole genome shotgun (WGS) entry which is preliminary data.</text>
</comment>
<dbReference type="NCBIfam" id="TIGR01509">
    <property type="entry name" value="HAD-SF-IA-v3"/>
    <property type="match status" value="1"/>
</dbReference>
<dbReference type="NCBIfam" id="TIGR01549">
    <property type="entry name" value="HAD-SF-IA-v1"/>
    <property type="match status" value="1"/>
</dbReference>
<dbReference type="Proteomes" id="UP000034581">
    <property type="component" value="Unassembled WGS sequence"/>
</dbReference>
<evidence type="ECO:0000313" key="2">
    <source>
        <dbReference type="Proteomes" id="UP000034581"/>
    </source>
</evidence>
<dbReference type="SFLD" id="SFLDG01129">
    <property type="entry name" value="C1.5:_HAD__Beta-PGM__Phosphata"/>
    <property type="match status" value="1"/>
</dbReference>
<accession>A0A0G0BL10</accession>
<sequence>MEKIINRPKIKAIFFDLGEVVLTNDWTFDCPEKDQEFYEEYGIKEFSYVKNPYFDDFVRGKISQKKYWTETLAYFKAKHNNPQRAIAIQKKYQKAKPGMLKLLANLKDNGYRLAVISTITNELLEYKSKKFGLEKYFEEIITSGHTGYKKPDKEIYQIAMYKMKVSPQESLFVDDGQKYVNGAITCGMYAILFNGDEGTDQLKIRLKEYGVKL</sequence>
<dbReference type="EMBL" id="LBQB01000001">
    <property type="protein sequence ID" value="KKP70098.1"/>
    <property type="molecule type" value="Genomic_DNA"/>
</dbReference>
<dbReference type="SFLD" id="SFLDS00003">
    <property type="entry name" value="Haloacid_Dehalogenase"/>
    <property type="match status" value="1"/>
</dbReference>
<dbReference type="InterPro" id="IPR006439">
    <property type="entry name" value="HAD-SF_hydro_IA"/>
</dbReference>
<dbReference type="STRING" id="1618350.UR67_C0001G0007"/>
<protein>
    <submittedName>
        <fullName evidence="1">HAD-superfamily hydrolase, subfamily IA, variant 3</fullName>
    </submittedName>
</protein>
<dbReference type="GO" id="GO:0016787">
    <property type="term" value="F:hydrolase activity"/>
    <property type="evidence" value="ECO:0007669"/>
    <property type="project" value="UniProtKB-KW"/>
</dbReference>
<proteinExistence type="predicted"/>
<evidence type="ECO:0000313" key="1">
    <source>
        <dbReference type="EMBL" id="KKP70098.1"/>
    </source>
</evidence>
<gene>
    <name evidence="1" type="ORF">UR67_C0001G0007</name>
</gene>
<dbReference type="InterPro" id="IPR036412">
    <property type="entry name" value="HAD-like_sf"/>
</dbReference>
<dbReference type="SUPFAM" id="SSF56784">
    <property type="entry name" value="HAD-like"/>
    <property type="match status" value="1"/>
</dbReference>